<comment type="subcellular location">
    <subcellularLocation>
        <location evidence="1">Cell membrane</location>
        <topology evidence="1">Single-pass membrane protein</topology>
    </subcellularLocation>
</comment>
<evidence type="ECO:0000256" key="5">
    <source>
        <dbReference type="ARBA" id="ARBA00022989"/>
    </source>
</evidence>
<accession>A0ABQ3YD50</accession>
<organism evidence="11 12">
    <name type="scientific">Paractinoplanes deccanensis</name>
    <dbReference type="NCBI Taxonomy" id="113561"/>
    <lineage>
        <taxon>Bacteria</taxon>
        <taxon>Bacillati</taxon>
        <taxon>Actinomycetota</taxon>
        <taxon>Actinomycetes</taxon>
        <taxon>Micromonosporales</taxon>
        <taxon>Micromonosporaceae</taxon>
        <taxon>Paractinoplanes</taxon>
    </lineage>
</organism>
<evidence type="ECO:0000256" key="6">
    <source>
        <dbReference type="ARBA" id="ARBA00023136"/>
    </source>
</evidence>
<evidence type="ECO:0000256" key="3">
    <source>
        <dbReference type="ARBA" id="ARBA00022475"/>
    </source>
</evidence>
<feature type="domain" description="OmpA-like" evidence="10">
    <location>
        <begin position="169"/>
        <end position="289"/>
    </location>
</feature>
<keyword evidence="5 9" id="KW-1133">Transmembrane helix</keyword>
<dbReference type="SUPFAM" id="SSF103088">
    <property type="entry name" value="OmpA-like"/>
    <property type="match status" value="1"/>
</dbReference>
<dbReference type="InterPro" id="IPR025713">
    <property type="entry name" value="MotB-like_N_dom"/>
</dbReference>
<gene>
    <name evidence="11" type="primary">motB</name>
    <name evidence="11" type="ORF">Ade02nite_65500</name>
</gene>
<keyword evidence="4 9" id="KW-0812">Transmembrane</keyword>
<evidence type="ECO:0000256" key="1">
    <source>
        <dbReference type="ARBA" id="ARBA00004162"/>
    </source>
</evidence>
<feature type="transmembrane region" description="Helical" evidence="9">
    <location>
        <begin position="27"/>
        <end position="45"/>
    </location>
</feature>
<dbReference type="InterPro" id="IPR036737">
    <property type="entry name" value="OmpA-like_sf"/>
</dbReference>
<dbReference type="Pfam" id="PF13677">
    <property type="entry name" value="MotB_plug"/>
    <property type="match status" value="1"/>
</dbReference>
<comment type="similarity">
    <text evidence="2">Belongs to the MotB family.</text>
</comment>
<comment type="caution">
    <text evidence="11">The sequence shown here is derived from an EMBL/GenBank/DDBJ whole genome shotgun (WGS) entry which is preliminary data.</text>
</comment>
<dbReference type="Pfam" id="PF00691">
    <property type="entry name" value="OmpA"/>
    <property type="match status" value="1"/>
</dbReference>
<dbReference type="InterPro" id="IPR006665">
    <property type="entry name" value="OmpA-like"/>
</dbReference>
<evidence type="ECO:0000313" key="12">
    <source>
        <dbReference type="Proteomes" id="UP000609879"/>
    </source>
</evidence>
<dbReference type="CDD" id="cd07185">
    <property type="entry name" value="OmpA_C-like"/>
    <property type="match status" value="1"/>
</dbReference>
<dbReference type="EMBL" id="BOMI01000132">
    <property type="protein sequence ID" value="GID77909.1"/>
    <property type="molecule type" value="Genomic_DNA"/>
</dbReference>
<evidence type="ECO:0000256" key="2">
    <source>
        <dbReference type="ARBA" id="ARBA00008914"/>
    </source>
</evidence>
<proteinExistence type="inferred from homology"/>
<dbReference type="PANTHER" id="PTHR30329">
    <property type="entry name" value="STATOR ELEMENT OF FLAGELLAR MOTOR COMPLEX"/>
    <property type="match status" value="1"/>
</dbReference>
<dbReference type="PANTHER" id="PTHR30329:SF21">
    <property type="entry name" value="LIPOPROTEIN YIAD-RELATED"/>
    <property type="match status" value="1"/>
</dbReference>
<dbReference type="PROSITE" id="PS51123">
    <property type="entry name" value="OMPA_2"/>
    <property type="match status" value="1"/>
</dbReference>
<keyword evidence="12" id="KW-1185">Reference proteome</keyword>
<dbReference type="RefSeq" id="WP_203772333.1">
    <property type="nucleotide sequence ID" value="NZ_BAAABO010000022.1"/>
</dbReference>
<evidence type="ECO:0000256" key="8">
    <source>
        <dbReference type="SAM" id="MobiDB-lite"/>
    </source>
</evidence>
<name>A0ABQ3YD50_9ACTN</name>
<dbReference type="InterPro" id="IPR050330">
    <property type="entry name" value="Bact_OuterMem_StrucFunc"/>
</dbReference>
<sequence length="344" mass="36269">MSSGGGGAKRKKQHEEHEEHVNHERWLVSYADMLTLLFVLFVVLYSMSSVDSKKFAELAAGLSAGFGAQSVAFSGQTSTLDGSGNSAEIVQIDPGANPGDGKEGSSNLTAKQQEAVKAAMAAEDRKAASQDAQAATKEAENLKKIENQISDVLAAQKLLGSVKFTIDKRGLVVTVITNDVVFAGNRAELKQGGRKILDAIAPTLKKLPNNIEVDGNTNQLKVQTSYYPSGWELSAARASTTVRYLIGKGLAKNRMTAVGFSDTKPLIDPSDPRSITMNRRVDIVVLTTLTADQAALLPAAAGSDSKLHTGQTSAQAAAAEKAAQQSTSTTESTTESTTTTSSHN</sequence>
<reference evidence="11 12" key="1">
    <citation type="submission" date="2021-01" db="EMBL/GenBank/DDBJ databases">
        <title>Whole genome shotgun sequence of Actinoplanes deccanensis NBRC 13994.</title>
        <authorList>
            <person name="Komaki H."/>
            <person name="Tamura T."/>
        </authorList>
    </citation>
    <scope>NUCLEOTIDE SEQUENCE [LARGE SCALE GENOMIC DNA]</scope>
    <source>
        <strain evidence="11 12">NBRC 13994</strain>
    </source>
</reference>
<keyword evidence="11" id="KW-0282">Flagellum</keyword>
<evidence type="ECO:0000256" key="9">
    <source>
        <dbReference type="SAM" id="Phobius"/>
    </source>
</evidence>
<feature type="compositionally biased region" description="Low complexity" evidence="8">
    <location>
        <begin position="311"/>
        <end position="344"/>
    </location>
</feature>
<keyword evidence="6 7" id="KW-0472">Membrane</keyword>
<feature type="region of interest" description="Disordered" evidence="8">
    <location>
        <begin position="1"/>
        <end position="21"/>
    </location>
</feature>
<keyword evidence="11" id="KW-0966">Cell projection</keyword>
<keyword evidence="11" id="KW-0969">Cilium</keyword>
<dbReference type="Gene3D" id="3.30.1330.60">
    <property type="entry name" value="OmpA-like domain"/>
    <property type="match status" value="1"/>
</dbReference>
<evidence type="ECO:0000256" key="4">
    <source>
        <dbReference type="ARBA" id="ARBA00022692"/>
    </source>
</evidence>
<evidence type="ECO:0000259" key="10">
    <source>
        <dbReference type="PROSITE" id="PS51123"/>
    </source>
</evidence>
<feature type="region of interest" description="Disordered" evidence="8">
    <location>
        <begin position="302"/>
        <end position="344"/>
    </location>
</feature>
<evidence type="ECO:0000313" key="11">
    <source>
        <dbReference type="EMBL" id="GID77909.1"/>
    </source>
</evidence>
<protein>
    <submittedName>
        <fullName evidence="11">Flagellar motor protein MotD</fullName>
    </submittedName>
</protein>
<dbReference type="Proteomes" id="UP000609879">
    <property type="component" value="Unassembled WGS sequence"/>
</dbReference>
<keyword evidence="3" id="KW-1003">Cell membrane</keyword>
<evidence type="ECO:0000256" key="7">
    <source>
        <dbReference type="PROSITE-ProRule" id="PRU00473"/>
    </source>
</evidence>